<gene>
    <name evidence="2" type="ORF">FHS90_000771</name>
</gene>
<name>A0A839GHA2_9BACT</name>
<organism evidence="2 3">
    <name type="scientific">Rufibacter quisquiliarum</name>
    <dbReference type="NCBI Taxonomy" id="1549639"/>
    <lineage>
        <taxon>Bacteria</taxon>
        <taxon>Pseudomonadati</taxon>
        <taxon>Bacteroidota</taxon>
        <taxon>Cytophagia</taxon>
        <taxon>Cytophagales</taxon>
        <taxon>Hymenobacteraceae</taxon>
        <taxon>Rufibacter</taxon>
    </lineage>
</organism>
<proteinExistence type="predicted"/>
<protein>
    <recommendedName>
        <fullName evidence="4">Phage portal protein</fullName>
    </recommendedName>
</protein>
<reference evidence="2 3" key="1">
    <citation type="submission" date="2020-08" db="EMBL/GenBank/DDBJ databases">
        <title>Genomic Encyclopedia of Type Strains, Phase IV (KMG-IV): sequencing the most valuable type-strain genomes for metagenomic binning, comparative biology and taxonomic classification.</title>
        <authorList>
            <person name="Goeker M."/>
        </authorList>
    </citation>
    <scope>NUCLEOTIDE SEQUENCE [LARGE SCALE GENOMIC DNA]</scope>
    <source>
        <strain evidence="2 3">DSM 29854</strain>
    </source>
</reference>
<evidence type="ECO:0000313" key="3">
    <source>
        <dbReference type="Proteomes" id="UP000563094"/>
    </source>
</evidence>
<accession>A0A839GHA2</accession>
<keyword evidence="3" id="KW-1185">Reference proteome</keyword>
<sequence>MNAEYISVALAVPEPPEVKVNTSKGWVEYGKKHSYWGELIKLRKKSPTQRSVTATKAALLRGGGFSYDQKNKHLHEFIQNMGGKGKSGNAQLGGVTADKGFLNAWAVQVVWNQAGDSIAEIHHQPIRTVACGPMNDDGVIEQYWLCRDWSKSGEAKFKPVSIAAFNPETAARDKVQLYVRMVPSDSNDYYPEPECDAALNYLQLESDLSEFHLSNVQNNFALGNILTVPEDPVDDVNGTADSKRKAFKSEVEKNFVGPKGKKLMVLFGITGDNAAQVLSYNAQNNDNLYDTYSNLCVEKILAANRVTSPVIVGLPGGASLGGDANTIRAAYELYYNTVVRPEQVDIIDGFLELLSHVKGVELDGDADTPALDIVTTLPVKQTFSEGLLQDIADVDELRAMVDMTPREQEEEDGENPMNPPAANDPNAVAQAALRGSVGGITAIMDLMERVSKQVIDRAAAIGILKNFYGLTEEQAEETLGKPKPLEVGEEI</sequence>
<evidence type="ECO:0000256" key="1">
    <source>
        <dbReference type="SAM" id="MobiDB-lite"/>
    </source>
</evidence>
<dbReference type="EMBL" id="JACJIQ010000002">
    <property type="protein sequence ID" value="MBA9076069.1"/>
    <property type="molecule type" value="Genomic_DNA"/>
</dbReference>
<dbReference type="AlphaFoldDB" id="A0A839GHA2"/>
<dbReference type="Proteomes" id="UP000563094">
    <property type="component" value="Unassembled WGS sequence"/>
</dbReference>
<dbReference type="RefSeq" id="WP_182511811.1">
    <property type="nucleotide sequence ID" value="NZ_JACJIQ010000002.1"/>
</dbReference>
<feature type="region of interest" description="Disordered" evidence="1">
    <location>
        <begin position="405"/>
        <end position="425"/>
    </location>
</feature>
<evidence type="ECO:0000313" key="2">
    <source>
        <dbReference type="EMBL" id="MBA9076069.1"/>
    </source>
</evidence>
<evidence type="ECO:0008006" key="4">
    <source>
        <dbReference type="Google" id="ProtNLM"/>
    </source>
</evidence>
<comment type="caution">
    <text evidence="2">The sequence shown here is derived from an EMBL/GenBank/DDBJ whole genome shotgun (WGS) entry which is preliminary data.</text>
</comment>